<dbReference type="Proteomes" id="UP000287198">
    <property type="component" value="Unassembled WGS sequence"/>
</dbReference>
<keyword evidence="3" id="KW-1185">Reference proteome</keyword>
<sequence>MEINGHQIEISKRDKLFFPDAGISKGDLIDYYEKVAEVMVPHMQHYGVSMERFPDGLQGDSFFNKDTPDYFPDWITTVAIEKREGGHFKAPVVDTPAALIYLANQAVITPHLYLSRTDDLEHPDKLVFDLDPPSTDDSAAALRQAALHVRELMAEIALDTWIQTSGANGFHLVVPLDRSADFDQVREFAKDCARLLVHRHGSKYTLEQRKDKRDGKIFLDMLRNAYGATSVAPYAVRAQPSASVATPIEWDELIDGAGPQSWTLKTIPRRLAQKEDPWQGLMKHAYRLDAHQQQLDELLATEGVSDD</sequence>
<dbReference type="Pfam" id="PF21686">
    <property type="entry name" value="LigD_Prim-Pol"/>
    <property type="match status" value="1"/>
</dbReference>
<name>A0A432XVM6_9GAMM</name>
<dbReference type="NCBIfam" id="TIGR02778">
    <property type="entry name" value="ligD_pol"/>
    <property type="match status" value="1"/>
</dbReference>
<dbReference type="CDD" id="cd04861">
    <property type="entry name" value="LigD_Pol_like"/>
    <property type="match status" value="1"/>
</dbReference>
<dbReference type="PANTHER" id="PTHR42705">
    <property type="entry name" value="BIFUNCTIONAL NON-HOMOLOGOUS END JOINING PROTEIN LIGD"/>
    <property type="match status" value="1"/>
</dbReference>
<evidence type="ECO:0000259" key="1">
    <source>
        <dbReference type="Pfam" id="PF21686"/>
    </source>
</evidence>
<gene>
    <name evidence="2" type="ORF">CWI69_06980</name>
</gene>
<dbReference type="RefSeq" id="WP_126763240.1">
    <property type="nucleotide sequence ID" value="NZ_JBHLTZ010000012.1"/>
</dbReference>
<dbReference type="OrthoDB" id="9802472at2"/>
<accession>A0A432XVM6</accession>
<keyword evidence="2" id="KW-0436">Ligase</keyword>
<feature type="domain" description="DNA ligase D polymerase" evidence="1">
    <location>
        <begin position="25"/>
        <end position="278"/>
    </location>
</feature>
<dbReference type="InterPro" id="IPR052171">
    <property type="entry name" value="NHEJ_LigD"/>
</dbReference>
<evidence type="ECO:0000313" key="2">
    <source>
        <dbReference type="EMBL" id="RUO52780.1"/>
    </source>
</evidence>
<dbReference type="PANTHER" id="PTHR42705:SF2">
    <property type="entry name" value="BIFUNCTIONAL NON-HOMOLOGOUS END JOINING PROTEIN LIGD"/>
    <property type="match status" value="1"/>
</dbReference>
<dbReference type="AlphaFoldDB" id="A0A432XVM6"/>
<dbReference type="GO" id="GO:0016874">
    <property type="term" value="F:ligase activity"/>
    <property type="evidence" value="ECO:0007669"/>
    <property type="project" value="UniProtKB-KW"/>
</dbReference>
<organism evidence="2 3">
    <name type="scientific">Pseudidiomarina halophila</name>
    <dbReference type="NCBI Taxonomy" id="1449799"/>
    <lineage>
        <taxon>Bacteria</taxon>
        <taxon>Pseudomonadati</taxon>
        <taxon>Pseudomonadota</taxon>
        <taxon>Gammaproteobacteria</taxon>
        <taxon>Alteromonadales</taxon>
        <taxon>Idiomarinaceae</taxon>
        <taxon>Pseudidiomarina</taxon>
    </lineage>
</organism>
<protein>
    <submittedName>
        <fullName evidence="2">ATP-dependent DNA ligase</fullName>
    </submittedName>
</protein>
<proteinExistence type="predicted"/>
<dbReference type="Gene3D" id="3.90.920.10">
    <property type="entry name" value="DNA primase, PRIM domain"/>
    <property type="match status" value="1"/>
</dbReference>
<dbReference type="EMBL" id="PIPW01000002">
    <property type="protein sequence ID" value="RUO52780.1"/>
    <property type="molecule type" value="Genomic_DNA"/>
</dbReference>
<comment type="caution">
    <text evidence="2">The sequence shown here is derived from an EMBL/GenBank/DDBJ whole genome shotgun (WGS) entry which is preliminary data.</text>
</comment>
<reference evidence="3" key="1">
    <citation type="journal article" date="2018" name="Front. Microbiol.">
        <title>Genome-Based Analysis Reveals the Taxonomy and Diversity of the Family Idiomarinaceae.</title>
        <authorList>
            <person name="Liu Y."/>
            <person name="Lai Q."/>
            <person name="Shao Z."/>
        </authorList>
    </citation>
    <scope>NUCLEOTIDE SEQUENCE [LARGE SCALE GENOMIC DNA]</scope>
    <source>
        <strain evidence="3">BH195</strain>
    </source>
</reference>
<dbReference type="InterPro" id="IPR014145">
    <property type="entry name" value="LigD_pol_dom"/>
</dbReference>
<evidence type="ECO:0000313" key="3">
    <source>
        <dbReference type="Proteomes" id="UP000287198"/>
    </source>
</evidence>